<reference evidence="3 4" key="1">
    <citation type="submission" date="2024-05" db="EMBL/GenBank/DDBJ databases">
        <title>Haplotype-resolved chromosome-level genome assembly of Huyou (Citrus changshanensis).</title>
        <authorList>
            <person name="Miao C."/>
            <person name="Chen W."/>
            <person name="Wu Y."/>
            <person name="Wang L."/>
            <person name="Zhao S."/>
            <person name="Grierson D."/>
            <person name="Xu C."/>
            <person name="Chen K."/>
        </authorList>
    </citation>
    <scope>NUCLEOTIDE SEQUENCE [LARGE SCALE GENOMIC DNA]</scope>
    <source>
        <strain evidence="3">01-14</strain>
        <tissue evidence="3">Leaf</tissue>
    </source>
</reference>
<feature type="domain" description="SWIM-type" evidence="2">
    <location>
        <begin position="83"/>
        <end position="115"/>
    </location>
</feature>
<keyword evidence="1" id="KW-0862">Zinc</keyword>
<organism evidence="3 4">
    <name type="scientific">Citrus x changshan-huyou</name>
    <dbReference type="NCBI Taxonomy" id="2935761"/>
    <lineage>
        <taxon>Eukaryota</taxon>
        <taxon>Viridiplantae</taxon>
        <taxon>Streptophyta</taxon>
        <taxon>Embryophyta</taxon>
        <taxon>Tracheophyta</taxon>
        <taxon>Spermatophyta</taxon>
        <taxon>Magnoliopsida</taxon>
        <taxon>eudicotyledons</taxon>
        <taxon>Gunneridae</taxon>
        <taxon>Pentapetalae</taxon>
        <taxon>rosids</taxon>
        <taxon>malvids</taxon>
        <taxon>Sapindales</taxon>
        <taxon>Rutaceae</taxon>
        <taxon>Aurantioideae</taxon>
        <taxon>Citrus</taxon>
    </lineage>
</organism>
<sequence>MTKSWNAWLGEMRKAPVIALVEHIRKRMIKAITERRQSCLKWPTDVPAFINKKLNIMLKFGRNYHVIPTSDALYEVETGQESYIVNLDEHTCSCGLWQIRGLPCKYEMPCIAHIRATYKKYVALCFLKDAYLRCYAGIIHPLADKSKWPHVEADEILPPIVQRPPGRPKTVEEWRLMNHQHIEEGSKYVVHTIGVLVTI</sequence>
<dbReference type="Proteomes" id="UP001428341">
    <property type="component" value="Unassembled WGS sequence"/>
</dbReference>
<evidence type="ECO:0000313" key="3">
    <source>
        <dbReference type="EMBL" id="KAK9174920.1"/>
    </source>
</evidence>
<dbReference type="InterPro" id="IPR007527">
    <property type="entry name" value="Znf_SWIM"/>
</dbReference>
<comment type="caution">
    <text evidence="3">The sequence shown here is derived from an EMBL/GenBank/DDBJ whole genome shotgun (WGS) entry which is preliminary data.</text>
</comment>
<dbReference type="PANTHER" id="PTHR31973">
    <property type="entry name" value="POLYPROTEIN, PUTATIVE-RELATED"/>
    <property type="match status" value="1"/>
</dbReference>
<dbReference type="AlphaFoldDB" id="A0AAP0Q810"/>
<keyword evidence="4" id="KW-1185">Reference proteome</keyword>
<evidence type="ECO:0000259" key="2">
    <source>
        <dbReference type="PROSITE" id="PS50966"/>
    </source>
</evidence>
<accession>A0AAP0Q810</accession>
<dbReference type="GO" id="GO:0008270">
    <property type="term" value="F:zinc ion binding"/>
    <property type="evidence" value="ECO:0007669"/>
    <property type="project" value="UniProtKB-KW"/>
</dbReference>
<dbReference type="Pfam" id="PF04434">
    <property type="entry name" value="SWIM"/>
    <property type="match status" value="1"/>
</dbReference>
<dbReference type="PROSITE" id="PS50966">
    <property type="entry name" value="ZF_SWIM"/>
    <property type="match status" value="1"/>
</dbReference>
<evidence type="ECO:0000256" key="1">
    <source>
        <dbReference type="PROSITE-ProRule" id="PRU00325"/>
    </source>
</evidence>
<gene>
    <name evidence="3" type="ORF">WN944_026924</name>
</gene>
<evidence type="ECO:0000313" key="4">
    <source>
        <dbReference type="Proteomes" id="UP001428341"/>
    </source>
</evidence>
<dbReference type="PANTHER" id="PTHR31973:SF187">
    <property type="entry name" value="MUTATOR TRANSPOSASE MUDRA PROTEIN"/>
    <property type="match status" value="1"/>
</dbReference>
<proteinExistence type="predicted"/>
<protein>
    <recommendedName>
        <fullName evidence="2">SWIM-type domain-containing protein</fullName>
    </recommendedName>
</protein>
<keyword evidence="1" id="KW-0479">Metal-binding</keyword>
<dbReference type="EMBL" id="JBCGBO010000025">
    <property type="protein sequence ID" value="KAK9174920.1"/>
    <property type="molecule type" value="Genomic_DNA"/>
</dbReference>
<name>A0AAP0Q810_9ROSI</name>
<keyword evidence="1" id="KW-0863">Zinc-finger</keyword>